<accession>A0A0G0C2Y2</accession>
<evidence type="ECO:0000313" key="3">
    <source>
        <dbReference type="Proteomes" id="UP000034349"/>
    </source>
</evidence>
<dbReference type="GO" id="GO:0016758">
    <property type="term" value="F:hexosyltransferase activity"/>
    <property type="evidence" value="ECO:0007669"/>
    <property type="project" value="UniProtKB-ARBA"/>
</dbReference>
<dbReference type="AlphaFoldDB" id="A0A0G0C2Y2"/>
<keyword evidence="2" id="KW-0808">Transferase</keyword>
<organism evidence="2 3">
    <name type="scientific">Candidatus Roizmanbacteria bacterium GW2011_GWA2_32_13</name>
    <dbReference type="NCBI Taxonomy" id="1618475"/>
    <lineage>
        <taxon>Bacteria</taxon>
        <taxon>Candidatus Roizmaniibacteriota</taxon>
    </lineage>
</organism>
<dbReference type="PANTHER" id="PTHR22916:SF3">
    <property type="entry name" value="UDP-GLCNAC:BETAGAL BETA-1,3-N-ACETYLGLUCOSAMINYLTRANSFERASE-LIKE PROTEIN 1"/>
    <property type="match status" value="1"/>
</dbReference>
<feature type="domain" description="Glycosyltransferase 2-like" evidence="1">
    <location>
        <begin position="18"/>
        <end position="139"/>
    </location>
</feature>
<gene>
    <name evidence="2" type="ORF">UR23_C0002G0017</name>
</gene>
<dbReference type="SUPFAM" id="SSF53448">
    <property type="entry name" value="Nucleotide-diphospho-sugar transferases"/>
    <property type="match status" value="1"/>
</dbReference>
<dbReference type="Pfam" id="PF00535">
    <property type="entry name" value="Glycos_transf_2"/>
    <property type="match status" value="1"/>
</dbReference>
<dbReference type="InterPro" id="IPR029044">
    <property type="entry name" value="Nucleotide-diphossugar_trans"/>
</dbReference>
<evidence type="ECO:0000259" key="1">
    <source>
        <dbReference type="Pfam" id="PF00535"/>
    </source>
</evidence>
<dbReference type="Gene3D" id="3.90.550.10">
    <property type="entry name" value="Spore Coat Polysaccharide Biosynthesis Protein SpsA, Chain A"/>
    <property type="match status" value="1"/>
</dbReference>
<dbReference type="InterPro" id="IPR001173">
    <property type="entry name" value="Glyco_trans_2-like"/>
</dbReference>
<reference evidence="2 3" key="1">
    <citation type="journal article" date="2015" name="Nature">
        <title>rRNA introns, odd ribosomes, and small enigmatic genomes across a large radiation of phyla.</title>
        <authorList>
            <person name="Brown C.T."/>
            <person name="Hug L.A."/>
            <person name="Thomas B.C."/>
            <person name="Sharon I."/>
            <person name="Castelle C.J."/>
            <person name="Singh A."/>
            <person name="Wilkins M.J."/>
            <person name="Williams K.H."/>
            <person name="Banfield J.F."/>
        </authorList>
    </citation>
    <scope>NUCLEOTIDE SEQUENCE [LARGE SCALE GENOMIC DNA]</scope>
</reference>
<dbReference type="Proteomes" id="UP000034349">
    <property type="component" value="Unassembled WGS sequence"/>
</dbReference>
<dbReference type="EMBL" id="LBOK01000002">
    <property type="protein sequence ID" value="KKP37587.1"/>
    <property type="molecule type" value="Genomic_DNA"/>
</dbReference>
<feature type="non-terminal residue" evidence="2">
    <location>
        <position position="140"/>
    </location>
</feature>
<sequence>MLNISGRIHLKIMKKLFSFVIPTHNGEKTIVRLLQSINQSSSRYFKSFETVIVDDNSKDITVTVVKNIIKKLKFKISIYSFKKHLGPAKARNIGAKYASGKYLVFLDGDVELKKNTLKNIYNLLSKEKIKAFTGIWDYHQ</sequence>
<comment type="caution">
    <text evidence="2">The sequence shown here is derived from an EMBL/GenBank/DDBJ whole genome shotgun (WGS) entry which is preliminary data.</text>
</comment>
<evidence type="ECO:0000313" key="2">
    <source>
        <dbReference type="EMBL" id="KKP37587.1"/>
    </source>
</evidence>
<proteinExistence type="predicted"/>
<name>A0A0G0C2Y2_9BACT</name>
<dbReference type="PANTHER" id="PTHR22916">
    <property type="entry name" value="GLYCOSYLTRANSFERASE"/>
    <property type="match status" value="1"/>
</dbReference>
<protein>
    <submittedName>
        <fullName evidence="2">Glycosyltransferase, group 2 family protein</fullName>
    </submittedName>
</protein>
<dbReference type="CDD" id="cd00761">
    <property type="entry name" value="Glyco_tranf_GTA_type"/>
    <property type="match status" value="1"/>
</dbReference>